<dbReference type="Proteomes" id="UP000177740">
    <property type="component" value="Unassembled WGS sequence"/>
</dbReference>
<keyword evidence="3" id="KW-0067">ATP-binding</keyword>
<evidence type="ECO:0000313" key="5">
    <source>
        <dbReference type="EMBL" id="OGZ26725.1"/>
    </source>
</evidence>
<dbReference type="GO" id="GO:0008986">
    <property type="term" value="F:pyruvate, water dikinase activity"/>
    <property type="evidence" value="ECO:0007669"/>
    <property type="project" value="InterPro"/>
</dbReference>
<keyword evidence="2" id="KW-0547">Nucleotide-binding</keyword>
<dbReference type="InterPro" id="IPR018274">
    <property type="entry name" value="PEP_util_AS"/>
</dbReference>
<dbReference type="SUPFAM" id="SSF52009">
    <property type="entry name" value="Phosphohistidine domain"/>
    <property type="match status" value="1"/>
</dbReference>
<dbReference type="PANTHER" id="PTHR43030">
    <property type="entry name" value="PHOSPHOENOLPYRUVATE SYNTHASE"/>
    <property type="match status" value="1"/>
</dbReference>
<evidence type="ECO:0000313" key="6">
    <source>
        <dbReference type="Proteomes" id="UP000177740"/>
    </source>
</evidence>
<feature type="domain" description="PEP-utilising enzyme mobile" evidence="4">
    <location>
        <begin position="397"/>
        <end position="467"/>
    </location>
</feature>
<dbReference type="InterPro" id="IPR008279">
    <property type="entry name" value="PEP-util_enz_mobile_dom"/>
</dbReference>
<dbReference type="Pfam" id="PF00391">
    <property type="entry name" value="PEP-utilizers"/>
    <property type="match status" value="1"/>
</dbReference>
<dbReference type="EMBL" id="MHMM01000017">
    <property type="protein sequence ID" value="OGZ26725.1"/>
    <property type="molecule type" value="Genomic_DNA"/>
</dbReference>
<protein>
    <recommendedName>
        <fullName evidence="4">PEP-utilising enzyme mobile domain-containing protein</fullName>
    </recommendedName>
</protein>
<organism evidence="5 6">
    <name type="scientific">Candidatus Nealsonbacteria bacterium RIFOXYB1_FULL_40_15</name>
    <dbReference type="NCBI Taxonomy" id="1801677"/>
    <lineage>
        <taxon>Bacteria</taxon>
        <taxon>Candidatus Nealsoniibacteriota</taxon>
    </lineage>
</organism>
<accession>A0A1G2ELR5</accession>
<dbReference type="AlphaFoldDB" id="A0A1G2ELR5"/>
<evidence type="ECO:0000256" key="2">
    <source>
        <dbReference type="ARBA" id="ARBA00022741"/>
    </source>
</evidence>
<proteinExistence type="inferred from homology"/>
<dbReference type="GO" id="GO:0005524">
    <property type="term" value="F:ATP binding"/>
    <property type="evidence" value="ECO:0007669"/>
    <property type="project" value="UniProtKB-KW"/>
</dbReference>
<dbReference type="InterPro" id="IPR036637">
    <property type="entry name" value="Phosphohistidine_dom_sf"/>
</dbReference>
<evidence type="ECO:0000259" key="4">
    <source>
        <dbReference type="Pfam" id="PF00391"/>
    </source>
</evidence>
<dbReference type="InterPro" id="IPR006319">
    <property type="entry name" value="PEP_synth"/>
</dbReference>
<sequence length="476" mass="55826">MSKIVIDPKKELFKWGPIDFKFFYGSGILFIISKKIGESYPWPWPPALCICKNGRLLWINEKKALCQIGLRYFKRYFLDLNEHKRHWAKYQDWVLGHDSFAKKTDTINFKKLSNNELQDVYAEFVDLNKSFWLIVHVPEIANWGGEWLLKKELEKISRDNADKYLEILSASVKFSFFQQEELDLLRSNNLEKHAKDYCWLLNSYGGNRVLRTAYFKKRLKEIVRNQRIKKIEGIIKKHKARKRSLVKKLNLNPKTILISDQLSQAIWWQDHRKSYIWRMNYYWDKLLNEISKRKGWKIEDLQYCWWDDIENILKGKEISKEEVRKRKQYYAFYSSGDNPKFITDFEKVKRLFSIYEDYKEEGVKEIKGLTVSRGKSGILKGEVKIISNPFKEGKKMKAGDILVAGMTSPEYIVVMKKAKAIITDHGGMTSHAAIVSRELGIPCIVGTKIATKVLKDGDLVEVDADKGIIKIIQKNG</sequence>
<dbReference type="PANTHER" id="PTHR43030:SF1">
    <property type="entry name" value="PHOSPHOENOLPYRUVATE SYNTHASE"/>
    <property type="match status" value="1"/>
</dbReference>
<reference evidence="5 6" key="1">
    <citation type="journal article" date="2016" name="Nat. Commun.">
        <title>Thousands of microbial genomes shed light on interconnected biogeochemical processes in an aquifer system.</title>
        <authorList>
            <person name="Anantharaman K."/>
            <person name="Brown C.T."/>
            <person name="Hug L.A."/>
            <person name="Sharon I."/>
            <person name="Castelle C.J."/>
            <person name="Probst A.J."/>
            <person name="Thomas B.C."/>
            <person name="Singh A."/>
            <person name="Wilkins M.J."/>
            <person name="Karaoz U."/>
            <person name="Brodie E.L."/>
            <person name="Williams K.H."/>
            <person name="Hubbard S.S."/>
            <person name="Banfield J.F."/>
        </authorList>
    </citation>
    <scope>NUCLEOTIDE SEQUENCE [LARGE SCALE GENOMIC DNA]</scope>
</reference>
<gene>
    <name evidence="5" type="ORF">A2365_02395</name>
</gene>
<comment type="caution">
    <text evidence="5">The sequence shown here is derived from an EMBL/GenBank/DDBJ whole genome shotgun (WGS) entry which is preliminary data.</text>
</comment>
<evidence type="ECO:0000256" key="3">
    <source>
        <dbReference type="ARBA" id="ARBA00022840"/>
    </source>
</evidence>
<name>A0A1G2ELR5_9BACT</name>
<comment type="similarity">
    <text evidence="1">Belongs to the PEP-utilizing enzyme family.</text>
</comment>
<dbReference type="STRING" id="1801677.A2365_02395"/>
<dbReference type="PROSITE" id="PS00370">
    <property type="entry name" value="PEP_ENZYMES_PHOS_SITE"/>
    <property type="match status" value="1"/>
</dbReference>
<evidence type="ECO:0000256" key="1">
    <source>
        <dbReference type="ARBA" id="ARBA00007837"/>
    </source>
</evidence>
<dbReference type="Gene3D" id="3.50.30.10">
    <property type="entry name" value="Phosphohistidine domain"/>
    <property type="match status" value="1"/>
</dbReference>